<dbReference type="Proteomes" id="UP000436088">
    <property type="component" value="Unassembled WGS sequence"/>
</dbReference>
<evidence type="ECO:0000256" key="1">
    <source>
        <dbReference type="SAM" id="Phobius"/>
    </source>
</evidence>
<dbReference type="Pfam" id="PF12796">
    <property type="entry name" value="Ank_2"/>
    <property type="match status" value="1"/>
</dbReference>
<dbReference type="SMART" id="SM00248">
    <property type="entry name" value="ANK"/>
    <property type="match status" value="5"/>
</dbReference>
<dbReference type="PANTHER" id="PTHR24177">
    <property type="entry name" value="CASKIN"/>
    <property type="match status" value="1"/>
</dbReference>
<keyword evidence="4" id="KW-1185">Reference proteome</keyword>
<evidence type="ECO:0000313" key="4">
    <source>
        <dbReference type="Proteomes" id="UP000436088"/>
    </source>
</evidence>
<evidence type="ECO:0000313" key="3">
    <source>
        <dbReference type="EMBL" id="KAE8673452.1"/>
    </source>
</evidence>
<dbReference type="PANTHER" id="PTHR24177:SF215">
    <property type="entry name" value="PGG DOMAIN-CONTAINING PROTEIN"/>
    <property type="match status" value="1"/>
</dbReference>
<feature type="transmembrane region" description="Helical" evidence="1">
    <location>
        <begin position="620"/>
        <end position="639"/>
    </location>
</feature>
<feature type="transmembrane region" description="Helical" evidence="1">
    <location>
        <begin position="507"/>
        <end position="527"/>
    </location>
</feature>
<keyword evidence="1" id="KW-0472">Membrane</keyword>
<protein>
    <submittedName>
        <fullName evidence="3">Ankyrin repeat family protein</fullName>
    </submittedName>
</protein>
<feature type="transmembrane region" description="Helical" evidence="1">
    <location>
        <begin position="584"/>
        <end position="608"/>
    </location>
</feature>
<accession>A0A6A2XDR3</accession>
<dbReference type="InterPro" id="IPR026961">
    <property type="entry name" value="PGG_dom"/>
</dbReference>
<gene>
    <name evidence="3" type="ORF">F3Y22_tig00111783pilonHSYRG00328</name>
</gene>
<feature type="domain" description="PGG" evidence="2">
    <location>
        <begin position="495"/>
        <end position="605"/>
    </location>
</feature>
<comment type="caution">
    <text evidence="3">The sequence shown here is derived from an EMBL/GenBank/DDBJ whole genome shotgun (WGS) entry which is preliminary data.</text>
</comment>
<evidence type="ECO:0000259" key="2">
    <source>
        <dbReference type="Pfam" id="PF13962"/>
    </source>
</evidence>
<dbReference type="Pfam" id="PF13962">
    <property type="entry name" value="PGG"/>
    <property type="match status" value="1"/>
</dbReference>
<reference evidence="3" key="1">
    <citation type="submission" date="2019-09" db="EMBL/GenBank/DDBJ databases">
        <title>Draft genome information of white flower Hibiscus syriacus.</title>
        <authorList>
            <person name="Kim Y.-M."/>
        </authorList>
    </citation>
    <scope>NUCLEOTIDE SEQUENCE [LARGE SCALE GENOMIC DNA]</scope>
    <source>
        <strain evidence="3">YM2019G1</strain>
    </source>
</reference>
<dbReference type="GO" id="GO:0016020">
    <property type="term" value="C:membrane"/>
    <property type="evidence" value="ECO:0007669"/>
    <property type="project" value="TreeGrafter"/>
</dbReference>
<feature type="transmembrane region" description="Helical" evidence="1">
    <location>
        <begin position="539"/>
        <end position="564"/>
    </location>
</feature>
<organism evidence="3 4">
    <name type="scientific">Hibiscus syriacus</name>
    <name type="common">Rose of Sharon</name>
    <dbReference type="NCBI Taxonomy" id="106335"/>
    <lineage>
        <taxon>Eukaryota</taxon>
        <taxon>Viridiplantae</taxon>
        <taxon>Streptophyta</taxon>
        <taxon>Embryophyta</taxon>
        <taxon>Tracheophyta</taxon>
        <taxon>Spermatophyta</taxon>
        <taxon>Magnoliopsida</taxon>
        <taxon>eudicotyledons</taxon>
        <taxon>Gunneridae</taxon>
        <taxon>Pentapetalae</taxon>
        <taxon>rosids</taxon>
        <taxon>malvids</taxon>
        <taxon>Malvales</taxon>
        <taxon>Malvaceae</taxon>
        <taxon>Malvoideae</taxon>
        <taxon>Hibiscus</taxon>
    </lineage>
</organism>
<dbReference type="EMBL" id="VEPZ02001427">
    <property type="protein sequence ID" value="KAE8673452.1"/>
    <property type="molecule type" value="Genomic_DNA"/>
</dbReference>
<dbReference type="Gene3D" id="1.25.40.20">
    <property type="entry name" value="Ankyrin repeat-containing domain"/>
    <property type="match status" value="2"/>
</dbReference>
<name>A0A6A2XDR3_HIBSY</name>
<dbReference type="InterPro" id="IPR036770">
    <property type="entry name" value="Ankyrin_rpt-contain_sf"/>
</dbReference>
<dbReference type="AlphaFoldDB" id="A0A6A2XDR3"/>
<keyword evidence="1" id="KW-0812">Transmembrane</keyword>
<dbReference type="SUPFAM" id="SSF48403">
    <property type="entry name" value="Ankyrin repeat"/>
    <property type="match status" value="2"/>
</dbReference>
<proteinExistence type="predicted"/>
<sequence>MAKEITISTSEMAFFAEMSDPYAKVMENDAQGLKIIYENNRNALFNRINACGDTIFHIAAYNGRNEPLQVMLKLVPQSRKRELMMMKNGFGNTILHEAATTTNVRAADLLIRELLLFHENDIRQREEILAARNKLGETPLFRAAEYSNKTMVVYLAREIERGGNLMSHYKRNDGTSILHIAVIGQHFDTAIWFLKKDPQLATYRDKHGKTSLHVLAGISSAFKSSSPIRGIFKGSFYNCLHSGASHEDEIDELPLNLQSKDLEQGRPSKALNQSELFKGDFPSPCVGWKMIDGIRAEKRMHESAVKLAKILVRTDSSWFDTHEPVEEDTVCLERMEEEKVKSSAAPDVESPPEPDTPLFTAARAGIVEVVTEILTVYPQAIDHINRKGQNVLHVAIMHRQYKVYDVLRDKEEAKRLVRGIDNHGCTILHRAADTKFYHGGTKPTPPLKLQQELIWFEQVKAQMPPHFIMHINQKGKTADELFKDMHRGQLKVAQNWVKNTSQSCSTVAILVATVVFTAAYTVPGGFLQNGRPILLEKPLYSFFTVMDVAGLASSLTSVVVFLSILTSSLEFGDFHHRLPRNLSLGFTFLFFSVTSTMLTFMATILLLVHLQKKWTATLTYAAAFLPIGVFALFQFPLYYQYFMAAVKSILDFLRKNLPGDWDFLEIKDD</sequence>
<dbReference type="InterPro" id="IPR002110">
    <property type="entry name" value="Ankyrin_rpt"/>
</dbReference>
<keyword evidence="1" id="KW-1133">Transmembrane helix</keyword>